<evidence type="ECO:0000313" key="2">
    <source>
        <dbReference type="EMBL" id="KAJ4441971.1"/>
    </source>
</evidence>
<organism evidence="2 3">
    <name type="scientific">Periplaneta americana</name>
    <name type="common">American cockroach</name>
    <name type="synonym">Blatta americana</name>
    <dbReference type="NCBI Taxonomy" id="6978"/>
    <lineage>
        <taxon>Eukaryota</taxon>
        <taxon>Metazoa</taxon>
        <taxon>Ecdysozoa</taxon>
        <taxon>Arthropoda</taxon>
        <taxon>Hexapoda</taxon>
        <taxon>Insecta</taxon>
        <taxon>Pterygota</taxon>
        <taxon>Neoptera</taxon>
        <taxon>Polyneoptera</taxon>
        <taxon>Dictyoptera</taxon>
        <taxon>Blattodea</taxon>
        <taxon>Blattoidea</taxon>
        <taxon>Blattidae</taxon>
        <taxon>Blattinae</taxon>
        <taxon>Periplaneta</taxon>
    </lineage>
</organism>
<evidence type="ECO:0000313" key="3">
    <source>
        <dbReference type="Proteomes" id="UP001148838"/>
    </source>
</evidence>
<comment type="caution">
    <text evidence="2">The sequence shown here is derived from an EMBL/GenBank/DDBJ whole genome shotgun (WGS) entry which is preliminary data.</text>
</comment>
<accession>A0ABQ8T666</accession>
<dbReference type="EMBL" id="JAJSOF020000015">
    <property type="protein sequence ID" value="KAJ4441971.1"/>
    <property type="molecule type" value="Genomic_DNA"/>
</dbReference>
<dbReference type="Proteomes" id="UP001148838">
    <property type="component" value="Unassembled WGS sequence"/>
</dbReference>
<keyword evidence="3" id="KW-1185">Reference proteome</keyword>
<name>A0ABQ8T666_PERAM</name>
<sequence length="306" mass="34790">MSPGSSTESYPAFAPLGLRENPGKTSTRTTVVGIATTRLKLLHTSCPHGEGLRNARHQQVRSIITTALKDVDYNTFEEVHGLSVTGSTRCIDVIAFKESTISGFIIDPTVCFETNEEQPAEVDKEKKHIYNPTIPYYLQKYQLEELEVIGLLVKRYQNSLHERCEHQIQTLAWTGHVARMGESRNAYRMLVGRPEGKKPLWRPRRRLEESIKIYLKEVGYDDGEWIDLAEDRDRWRAYIDLSSSLVSVGFTTNQTNTLGQHGAERKKTERSINVGSETAVTIRLRTLVTVFAVLQYQEKVEGNSEF</sequence>
<gene>
    <name evidence="2" type="ORF">ANN_11835</name>
</gene>
<reference evidence="2 3" key="1">
    <citation type="journal article" date="2022" name="Allergy">
        <title>Genome assembly and annotation of Periplaneta americana reveal a comprehensive cockroach allergen profile.</title>
        <authorList>
            <person name="Wang L."/>
            <person name="Xiong Q."/>
            <person name="Saelim N."/>
            <person name="Wang L."/>
            <person name="Nong W."/>
            <person name="Wan A.T."/>
            <person name="Shi M."/>
            <person name="Liu X."/>
            <person name="Cao Q."/>
            <person name="Hui J.H.L."/>
            <person name="Sookrung N."/>
            <person name="Leung T.F."/>
            <person name="Tungtrongchitr A."/>
            <person name="Tsui S.K.W."/>
        </authorList>
    </citation>
    <scope>NUCLEOTIDE SEQUENCE [LARGE SCALE GENOMIC DNA]</scope>
    <source>
        <strain evidence="2">PWHHKU_190912</strain>
    </source>
</reference>
<protein>
    <submittedName>
        <fullName evidence="2">Uncharacterized protein</fullName>
    </submittedName>
</protein>
<feature type="region of interest" description="Disordered" evidence="1">
    <location>
        <begin position="1"/>
        <end position="26"/>
    </location>
</feature>
<evidence type="ECO:0000256" key="1">
    <source>
        <dbReference type="SAM" id="MobiDB-lite"/>
    </source>
</evidence>
<proteinExistence type="predicted"/>